<proteinExistence type="predicted"/>
<evidence type="ECO:0000256" key="2">
    <source>
        <dbReference type="ARBA" id="ARBA00022741"/>
    </source>
</evidence>
<dbReference type="Pfam" id="PF25497">
    <property type="entry name" value="COR-B"/>
    <property type="match status" value="1"/>
</dbReference>
<dbReference type="InterPro" id="IPR032171">
    <property type="entry name" value="COR-A"/>
</dbReference>
<dbReference type="InterPro" id="IPR008271">
    <property type="entry name" value="Ser/Thr_kinase_AS"/>
</dbReference>
<dbReference type="InterPro" id="IPR017441">
    <property type="entry name" value="Protein_kinase_ATP_BS"/>
</dbReference>
<dbReference type="SMART" id="SM00220">
    <property type="entry name" value="S_TKc"/>
    <property type="match status" value="1"/>
</dbReference>
<keyword evidence="7" id="KW-0808">Transferase</keyword>
<evidence type="ECO:0000259" key="5">
    <source>
        <dbReference type="PROSITE" id="PS50011"/>
    </source>
</evidence>
<dbReference type="GO" id="GO:0016301">
    <property type="term" value="F:kinase activity"/>
    <property type="evidence" value="ECO:0007669"/>
    <property type="project" value="UniProtKB-KW"/>
</dbReference>
<evidence type="ECO:0000256" key="1">
    <source>
        <dbReference type="ARBA" id="ARBA00022737"/>
    </source>
</evidence>
<keyword evidence="6" id="KW-1185">Reference proteome</keyword>
<dbReference type="Pfam" id="PF16095">
    <property type="entry name" value="COR-A"/>
    <property type="match status" value="1"/>
</dbReference>
<dbReference type="Pfam" id="PF00078">
    <property type="entry name" value="RVT_1"/>
    <property type="match status" value="1"/>
</dbReference>
<dbReference type="InterPro" id="IPR027417">
    <property type="entry name" value="P-loop_NTPase"/>
</dbReference>
<evidence type="ECO:0000256" key="3">
    <source>
        <dbReference type="ARBA" id="ARBA00022840"/>
    </source>
</evidence>
<dbReference type="Pfam" id="PF08477">
    <property type="entry name" value="Roc"/>
    <property type="match status" value="1"/>
</dbReference>
<dbReference type="Pfam" id="PF00069">
    <property type="entry name" value="Pkinase"/>
    <property type="match status" value="1"/>
</dbReference>
<dbReference type="PROSITE" id="PS00107">
    <property type="entry name" value="PROTEIN_KINASE_ATP"/>
    <property type="match status" value="1"/>
</dbReference>
<keyword evidence="1" id="KW-0677">Repeat</keyword>
<dbReference type="Gene3D" id="1.10.510.10">
    <property type="entry name" value="Transferase(Phosphotransferase) domain 1"/>
    <property type="match status" value="1"/>
</dbReference>
<dbReference type="Gene3D" id="3.30.420.10">
    <property type="entry name" value="Ribonuclease H-like superfamily/Ribonuclease H"/>
    <property type="match status" value="1"/>
</dbReference>
<feature type="binding site" evidence="4">
    <location>
        <position position="1121"/>
    </location>
    <ligand>
        <name>ATP</name>
        <dbReference type="ChEBI" id="CHEBI:30616"/>
    </ligand>
</feature>
<gene>
    <name evidence="7" type="primary">LOC136083024</name>
</gene>
<feature type="domain" description="Protein kinase" evidence="5">
    <location>
        <begin position="1093"/>
        <end position="1368"/>
    </location>
</feature>
<dbReference type="PROSITE" id="PS00108">
    <property type="entry name" value="PROTEIN_KINASE_ST"/>
    <property type="match status" value="1"/>
</dbReference>
<name>A0ABM4CA33_HYDVU</name>
<dbReference type="Proteomes" id="UP001652625">
    <property type="component" value="Chromosome 08"/>
</dbReference>
<dbReference type="InterPro" id="IPR036397">
    <property type="entry name" value="RNaseH_sf"/>
</dbReference>
<dbReference type="PANTHER" id="PTHR45756">
    <property type="entry name" value="PALMITOYLTRANSFERASE"/>
    <property type="match status" value="1"/>
</dbReference>
<dbReference type="InterPro" id="IPR000719">
    <property type="entry name" value="Prot_kinase_dom"/>
</dbReference>
<dbReference type="InterPro" id="IPR057263">
    <property type="entry name" value="COR-B"/>
</dbReference>
<dbReference type="SUPFAM" id="SSF56112">
    <property type="entry name" value="Protein kinase-like (PK-like)"/>
    <property type="match status" value="1"/>
</dbReference>
<organism evidence="6 7">
    <name type="scientific">Hydra vulgaris</name>
    <name type="common">Hydra</name>
    <name type="synonym">Hydra attenuata</name>
    <dbReference type="NCBI Taxonomy" id="6087"/>
    <lineage>
        <taxon>Eukaryota</taxon>
        <taxon>Metazoa</taxon>
        <taxon>Cnidaria</taxon>
        <taxon>Hydrozoa</taxon>
        <taxon>Hydroidolina</taxon>
        <taxon>Anthoathecata</taxon>
        <taxon>Aplanulata</taxon>
        <taxon>Hydridae</taxon>
        <taxon>Hydra</taxon>
    </lineage>
</organism>
<keyword evidence="2 4" id="KW-0547">Nucleotide-binding</keyword>
<dbReference type="GeneID" id="136083024"/>
<evidence type="ECO:0000256" key="4">
    <source>
        <dbReference type="PROSITE-ProRule" id="PRU10141"/>
    </source>
</evidence>
<keyword evidence="7" id="KW-0418">Kinase</keyword>
<dbReference type="InterPro" id="IPR053215">
    <property type="entry name" value="TKL_Ser/Thr_kinase"/>
</dbReference>
<dbReference type="InterPro" id="IPR000477">
    <property type="entry name" value="RT_dom"/>
</dbReference>
<accession>A0ABM4CA33</accession>
<dbReference type="Gene3D" id="3.40.50.300">
    <property type="entry name" value="P-loop containing nucleotide triphosphate hydrolases"/>
    <property type="match status" value="1"/>
</dbReference>
<reference evidence="7" key="1">
    <citation type="submission" date="2025-08" db="UniProtKB">
        <authorList>
            <consortium name="RefSeq"/>
        </authorList>
    </citation>
    <scope>IDENTIFICATION</scope>
</reference>
<dbReference type="PROSITE" id="PS50011">
    <property type="entry name" value="PROTEIN_KINASE_DOM"/>
    <property type="match status" value="1"/>
</dbReference>
<dbReference type="InterPro" id="IPR011009">
    <property type="entry name" value="Kinase-like_dom_sf"/>
</dbReference>
<dbReference type="Gene3D" id="3.30.70.1390">
    <property type="entry name" value="ROC domain from the Parkinson's disease-associated leucine-rich repeat kinase 2"/>
    <property type="match status" value="1"/>
</dbReference>
<dbReference type="RefSeq" id="XP_065658508.1">
    <property type="nucleotide sequence ID" value="XM_065802436.1"/>
</dbReference>
<sequence>MPSIKKHHPEADTPAVPELCPVENFWSILKGMAIKNNWQATSVDELKQRIEYCLKKVDVNDVQNMCGGVYRKLDFAVEITQNDIERRIKALNISKSIGVDLVHPFVLKQCCSSISYPLYLTFKKSTEDSTIPDIWKKANITPILKQGSLCFCIVGMPLKWIESFLSNRKQRVVMGKCKANWVDVLSGVPQGSVLGPLLFLIFIKDLLSKLLNKCCLYADDNKIIAPIYTEVDSKSFQNDIKKLDEWSVEWKLDLTTLEVQKLRGDLIQQYKLYKDFESIDMKKVQIQMHSINTPGPASNTRGIDIQDVSIGFGRKKSFNFRIWDFAGQEDYYAAHPCFLFSSSLYLLVWDVTKRKICSKLLKPWLENLLARNEVFYVIIVGTKLDLLNEDIDDACKKMTNEIEAILAKIPSLKRLRAKDIHFSSRVKIIFVSLNPKFPNYNKNIDYLKTQIYLLAESMSFDGRPGGAKIMGMLVPQSYQKLEAEIIKIRNAKEKNGEIPIISRANFVKIGKSLKCNADKFEDDDLEAATKVLLDTGTILYFEGANDGLNDIIFLSPSWVCKLMAKFITVNCVHAFIRNGILERKNIPLILGRDWGSDNQDTIRKYLRLLWRFQVACEIDDHRILVPSKLSIISPKHTFDSSSLLTRYYFFNCVPYGFWARFITRFLLITKEMLSNPKIELKPKVLSVENVQKNNCDSVLCEEFLNTNGTQSLDQDHTFSSESKTNCFFINNCFEKSSLERNCMSNSDSLKDLKDCNSHSEVHINKGYVNSPLSYVGASNQLFTASMTCKTNIEQGCKDFYKSNGDFSKMNDKVNFPILENCPTPSLHHLENDVLNVLQELVDCVILKFKANTSDGVAEKDNLTFSFNADNEVNQNDSKNIDFTDSLNATTEFISKQDHEKNQSEEDDEVNAQFIKELSNNDEEYEEYFNDCNELAYLLDKGYLSCWNKGIIFNHPQLYFSIQQLHSTVKPDQETIEIRVSKSPLGYRVLGYIVDHIRTLLEEWYEGLLYSGTVVSSLACPVCTSLGLNQPYTFNISTAFEKIYKSSEENVCKVMCEQLHNPRTVNIEEFCPDLTFQDLPKTMKFTSNDFQCEQNEKYKLGEGQYGKVYSGKCKNKINSAIKFYELNMVNSDVLLSSLNQFYNIRQEVIMLSKLRHHPYIIQFLGFSLKPELCVVMERASRGSLSSVIHKKREVIPRIVKFRICQQIASAIAFMHKKYIIHRDIKSDNILLFSLNHNAKINIKLTDFGTANFMSPSGMKTLYGTKGYTAPEMILYRSSLDEYNSSVDIYSFGIVIYELIAYKRPFHDVSEGYEVNQNVKMGFRPVFYDIPHAFYGLVHLTKLMILLWHQEPSKRPQAKDALSVLLSPTFQLVFGLKTLSSIHNPRELCYVEKYNQIWIACDDKDDKGMFVILQGCS</sequence>
<evidence type="ECO:0000313" key="7">
    <source>
        <dbReference type="RefSeq" id="XP_065658508.1"/>
    </source>
</evidence>
<keyword evidence="3 4" id="KW-0067">ATP-binding</keyword>
<dbReference type="SUPFAM" id="SSF52540">
    <property type="entry name" value="P-loop containing nucleoside triphosphate hydrolases"/>
    <property type="match status" value="1"/>
</dbReference>
<dbReference type="PANTHER" id="PTHR45756:SF1">
    <property type="entry name" value="PROTEIN KINASE DOMAIN CONTAINING PROTEIN"/>
    <property type="match status" value="1"/>
</dbReference>
<protein>
    <submittedName>
        <fullName evidence="7">Probable serine/threonine-protein kinase roco4</fullName>
    </submittedName>
</protein>
<evidence type="ECO:0000313" key="6">
    <source>
        <dbReference type="Proteomes" id="UP001652625"/>
    </source>
</evidence>